<name>A0A1Q9BXJ4_SYMMI</name>
<reference evidence="1 2" key="1">
    <citation type="submission" date="2016-02" db="EMBL/GenBank/DDBJ databases">
        <title>Genome analysis of coral dinoflagellate symbionts highlights evolutionary adaptations to a symbiotic lifestyle.</title>
        <authorList>
            <person name="Aranda M."/>
            <person name="Li Y."/>
            <person name="Liew Y.J."/>
            <person name="Baumgarten S."/>
            <person name="Simakov O."/>
            <person name="Wilson M."/>
            <person name="Piel J."/>
            <person name="Ashoor H."/>
            <person name="Bougouffa S."/>
            <person name="Bajic V.B."/>
            <person name="Ryu T."/>
            <person name="Ravasi T."/>
            <person name="Bayer T."/>
            <person name="Micklem G."/>
            <person name="Kim H."/>
            <person name="Bhak J."/>
            <person name="Lajeunesse T.C."/>
            <person name="Voolstra C.R."/>
        </authorList>
    </citation>
    <scope>NUCLEOTIDE SEQUENCE [LARGE SCALE GENOMIC DNA]</scope>
    <source>
        <strain evidence="1 2">CCMP2467</strain>
    </source>
</reference>
<dbReference type="Proteomes" id="UP000186817">
    <property type="component" value="Unassembled WGS sequence"/>
</dbReference>
<evidence type="ECO:0000313" key="1">
    <source>
        <dbReference type="EMBL" id="OLP75396.1"/>
    </source>
</evidence>
<proteinExistence type="predicted"/>
<comment type="caution">
    <text evidence="1">The sequence shown here is derived from an EMBL/GenBank/DDBJ whole genome shotgun (WGS) entry which is preliminary data.</text>
</comment>
<dbReference type="AlphaFoldDB" id="A0A1Q9BXJ4"/>
<evidence type="ECO:0000313" key="2">
    <source>
        <dbReference type="Proteomes" id="UP000186817"/>
    </source>
</evidence>
<dbReference type="OrthoDB" id="10279320at2759"/>
<gene>
    <name evidence="1" type="ORF">AK812_SmicGene44809</name>
</gene>
<accession>A0A1Q9BXJ4</accession>
<organism evidence="1 2">
    <name type="scientific">Symbiodinium microadriaticum</name>
    <name type="common">Dinoflagellate</name>
    <name type="synonym">Zooxanthella microadriatica</name>
    <dbReference type="NCBI Taxonomy" id="2951"/>
    <lineage>
        <taxon>Eukaryota</taxon>
        <taxon>Sar</taxon>
        <taxon>Alveolata</taxon>
        <taxon>Dinophyceae</taxon>
        <taxon>Suessiales</taxon>
        <taxon>Symbiodiniaceae</taxon>
        <taxon>Symbiodinium</taxon>
    </lineage>
</organism>
<keyword evidence="2" id="KW-1185">Reference proteome</keyword>
<protein>
    <submittedName>
        <fullName evidence="1">Uncharacterized protein</fullName>
    </submittedName>
</protein>
<sequence>MTLVNLVGVQQGGLLGGRHHVPDKLRIFRILVLFLQLVRLREEGDTFVLPESAPRAYGRARDQLVKRIGPRTWYPLLSRQHRFRYHPYDHWDGRGKPLLPWMKLALTRPPLPLMGIKAAPRCLLMMNRTEAFTLAADGQPANGSLCLGIVLVLAMASLRSYRMLCQMFLRAATL</sequence>
<dbReference type="EMBL" id="LSRX01002515">
    <property type="protein sequence ID" value="OLP75396.1"/>
    <property type="molecule type" value="Genomic_DNA"/>
</dbReference>